<dbReference type="InterPro" id="IPR013783">
    <property type="entry name" value="Ig-like_fold"/>
</dbReference>
<feature type="region of interest" description="Disordered" evidence="1">
    <location>
        <begin position="28"/>
        <end position="51"/>
    </location>
</feature>
<feature type="chain" id="PRO_5045793052" description="EF-hand domain-containing protein" evidence="2">
    <location>
        <begin position="21"/>
        <end position="297"/>
    </location>
</feature>
<name>A0ABR7XDI5_9BACT</name>
<evidence type="ECO:0000256" key="1">
    <source>
        <dbReference type="SAM" id="MobiDB-lite"/>
    </source>
</evidence>
<dbReference type="RefSeq" id="WP_191182460.1">
    <property type="nucleotide sequence ID" value="NZ_JACXAJ010000001.1"/>
</dbReference>
<protein>
    <recommendedName>
        <fullName evidence="3">EF-hand domain-containing protein</fullName>
    </recommendedName>
</protein>
<keyword evidence="5" id="KW-1185">Reference proteome</keyword>
<organism evidence="4 5">
    <name type="scientific">Pontibacter aquaedesilientis</name>
    <dbReference type="NCBI Taxonomy" id="2766980"/>
    <lineage>
        <taxon>Bacteria</taxon>
        <taxon>Pseudomonadati</taxon>
        <taxon>Bacteroidota</taxon>
        <taxon>Cytophagia</taxon>
        <taxon>Cytophagales</taxon>
        <taxon>Hymenobacteraceae</taxon>
        <taxon>Pontibacter</taxon>
    </lineage>
</organism>
<dbReference type="Gene3D" id="2.60.40.10">
    <property type="entry name" value="Immunoglobulins"/>
    <property type="match status" value="1"/>
</dbReference>
<dbReference type="InterPro" id="IPR018247">
    <property type="entry name" value="EF_Hand_1_Ca_BS"/>
</dbReference>
<feature type="signal peptide" evidence="2">
    <location>
        <begin position="1"/>
        <end position="20"/>
    </location>
</feature>
<dbReference type="Pfam" id="PF13202">
    <property type="entry name" value="EF-hand_5"/>
    <property type="match status" value="2"/>
</dbReference>
<dbReference type="PROSITE" id="PS50222">
    <property type="entry name" value="EF_HAND_2"/>
    <property type="match status" value="2"/>
</dbReference>
<dbReference type="InterPro" id="IPR011992">
    <property type="entry name" value="EF-hand-dom_pair"/>
</dbReference>
<evidence type="ECO:0000256" key="2">
    <source>
        <dbReference type="SAM" id="SignalP"/>
    </source>
</evidence>
<feature type="domain" description="EF-hand" evidence="3">
    <location>
        <begin position="262"/>
        <end position="297"/>
    </location>
</feature>
<dbReference type="Gene3D" id="1.10.238.10">
    <property type="entry name" value="EF-hand"/>
    <property type="match status" value="2"/>
</dbReference>
<reference evidence="4 5" key="1">
    <citation type="submission" date="2020-09" db="EMBL/GenBank/DDBJ databases">
        <title>Genome sequencing and assembly of Pontibacter sp.</title>
        <authorList>
            <person name="Chhetri G."/>
        </authorList>
    </citation>
    <scope>NUCLEOTIDE SEQUENCE [LARGE SCALE GENOMIC DNA]</scope>
    <source>
        <strain evidence="4 5">JH31</strain>
    </source>
</reference>
<dbReference type="SUPFAM" id="SSF47473">
    <property type="entry name" value="EF-hand"/>
    <property type="match status" value="1"/>
</dbReference>
<dbReference type="Proteomes" id="UP000625551">
    <property type="component" value="Unassembled WGS sequence"/>
</dbReference>
<dbReference type="InterPro" id="IPR002048">
    <property type="entry name" value="EF_hand_dom"/>
</dbReference>
<evidence type="ECO:0000313" key="4">
    <source>
        <dbReference type="EMBL" id="MBD1396344.1"/>
    </source>
</evidence>
<evidence type="ECO:0000259" key="3">
    <source>
        <dbReference type="PROSITE" id="PS50222"/>
    </source>
</evidence>
<proteinExistence type="predicted"/>
<feature type="domain" description="EF-hand" evidence="3">
    <location>
        <begin position="228"/>
        <end position="250"/>
    </location>
</feature>
<accession>A0ABR7XDI5</accession>
<feature type="compositionally biased region" description="Pro residues" evidence="1">
    <location>
        <begin position="32"/>
        <end position="43"/>
    </location>
</feature>
<dbReference type="EMBL" id="JACXAJ010000001">
    <property type="protein sequence ID" value="MBD1396344.1"/>
    <property type="molecule type" value="Genomic_DNA"/>
</dbReference>
<dbReference type="PROSITE" id="PS51257">
    <property type="entry name" value="PROKAR_LIPOPROTEIN"/>
    <property type="match status" value="1"/>
</dbReference>
<evidence type="ECO:0000313" key="5">
    <source>
        <dbReference type="Proteomes" id="UP000625551"/>
    </source>
</evidence>
<dbReference type="PROSITE" id="PS00018">
    <property type="entry name" value="EF_HAND_1"/>
    <property type="match status" value="2"/>
</dbReference>
<comment type="caution">
    <text evidence="4">The sequence shown here is derived from an EMBL/GenBank/DDBJ whole genome shotgun (WGS) entry which is preliminary data.</text>
</comment>
<sequence length="297" mass="33973">MKKYLWFLFCIASLSFMSCNEDEVFPGSPNNPVKPNPPGPNNPAVPDTTKPVIQISSPNSNADLMVIDRLKVYANISDNTGLESVRLFLVDPDGTRKEMEGLAHLRSLNKAVNTIVQFYMHLPTIAEVGTYTIVIQAEDTKQNIAKDSIRFNVYAPDFAKPEFAEVFFRNSFISALADWEENFLTPNSFSSGFYYVMDRDNDNNILKAEWEKFVLDFNLKNRDWTTWDTDGDGSLSAAEFKNGLSNSRLFHELDTNKNDLISAEELAEGLFSRWDNNRDGKLTRSEYHQRLSTYFYF</sequence>
<keyword evidence="2" id="KW-0732">Signal</keyword>
<gene>
    <name evidence="4" type="ORF">H9Q13_04140</name>
</gene>